<dbReference type="GO" id="GO:0016491">
    <property type="term" value="F:oxidoreductase activity"/>
    <property type="evidence" value="ECO:0007669"/>
    <property type="project" value="UniProtKB-KW"/>
</dbReference>
<dbReference type="PRINTS" id="PR00069">
    <property type="entry name" value="ALDKETRDTASE"/>
</dbReference>
<evidence type="ECO:0000313" key="3">
    <source>
        <dbReference type="EMBL" id="GGB42311.1"/>
    </source>
</evidence>
<dbReference type="InterPro" id="IPR036812">
    <property type="entry name" value="NAD(P)_OxRdtase_dom_sf"/>
</dbReference>
<keyword evidence="4" id="KW-1185">Reference proteome</keyword>
<evidence type="ECO:0000259" key="2">
    <source>
        <dbReference type="Pfam" id="PF00248"/>
    </source>
</evidence>
<dbReference type="InterPro" id="IPR020471">
    <property type="entry name" value="AKR"/>
</dbReference>
<accession>A0A916TFB8</accession>
<dbReference type="PANTHER" id="PTHR43625">
    <property type="entry name" value="AFLATOXIN B1 ALDEHYDE REDUCTASE"/>
    <property type="match status" value="1"/>
</dbReference>
<dbReference type="SUPFAM" id="SSF51430">
    <property type="entry name" value="NAD(P)-linked oxidoreductase"/>
    <property type="match status" value="1"/>
</dbReference>
<evidence type="ECO:0000256" key="1">
    <source>
        <dbReference type="ARBA" id="ARBA00023002"/>
    </source>
</evidence>
<gene>
    <name evidence="3" type="ORF">GCM10011492_36640</name>
</gene>
<dbReference type="Pfam" id="PF00248">
    <property type="entry name" value="Aldo_ket_red"/>
    <property type="match status" value="1"/>
</dbReference>
<dbReference type="CDD" id="cd19088">
    <property type="entry name" value="AKR_AKR13B1"/>
    <property type="match status" value="1"/>
</dbReference>
<dbReference type="PANTHER" id="PTHR43625:SF40">
    <property type="entry name" value="ALDO-KETO REDUCTASE YAKC [NADP(+)]"/>
    <property type="match status" value="1"/>
</dbReference>
<feature type="domain" description="NADP-dependent oxidoreductase" evidence="2">
    <location>
        <begin position="40"/>
        <end position="320"/>
    </location>
</feature>
<dbReference type="Gene3D" id="3.20.20.100">
    <property type="entry name" value="NADP-dependent oxidoreductase domain"/>
    <property type="match status" value="1"/>
</dbReference>
<proteinExistence type="predicted"/>
<comment type="caution">
    <text evidence="3">The sequence shown here is derived from an EMBL/GenBank/DDBJ whole genome shotgun (WGS) entry which is preliminary data.</text>
</comment>
<sequence length="324" mass="34074">MLACCGAEECSVSSTGLEQDMSTRTQPGGTFPLGDRQVARIGYGAGRLDQHAADPSAGVAVLHAARALGVDHVDTAQFYGDGVANDIIRRAFGDSADVAIVSKVGAERVDAPVPITPAQRPAQLRAQVEDNLRTLGRERLDVVNLRRLDTGPGLRAQGDQVVDIEDQLAELAALRDAGVIGAIGLSGIDLSTLRRSLPVGIACVQNAFSVLSRDDEELFAACRDEGIAWVPFWPLGGSLPPGVGNAITRFPPVRDDETVRAIAAELNATPAQVGLAWLLGHGPNVLVIPGTASVDHLAQNIEVGALELTAEHTRRLDDVWSAKA</sequence>
<dbReference type="AlphaFoldDB" id="A0A916TFB8"/>
<organism evidence="3 4">
    <name type="scientific">Flexivirga endophytica</name>
    <dbReference type="NCBI Taxonomy" id="1849103"/>
    <lineage>
        <taxon>Bacteria</taxon>
        <taxon>Bacillati</taxon>
        <taxon>Actinomycetota</taxon>
        <taxon>Actinomycetes</taxon>
        <taxon>Micrococcales</taxon>
        <taxon>Dermacoccaceae</taxon>
        <taxon>Flexivirga</taxon>
    </lineage>
</organism>
<dbReference type="InterPro" id="IPR050791">
    <property type="entry name" value="Aldo-Keto_reductase"/>
</dbReference>
<dbReference type="GO" id="GO:0005737">
    <property type="term" value="C:cytoplasm"/>
    <property type="evidence" value="ECO:0007669"/>
    <property type="project" value="TreeGrafter"/>
</dbReference>
<reference evidence="3" key="1">
    <citation type="journal article" date="2014" name="Int. J. Syst. Evol. Microbiol.">
        <title>Complete genome sequence of Corynebacterium casei LMG S-19264T (=DSM 44701T), isolated from a smear-ripened cheese.</title>
        <authorList>
            <consortium name="US DOE Joint Genome Institute (JGI-PGF)"/>
            <person name="Walter F."/>
            <person name="Albersmeier A."/>
            <person name="Kalinowski J."/>
            <person name="Ruckert C."/>
        </authorList>
    </citation>
    <scope>NUCLEOTIDE SEQUENCE</scope>
    <source>
        <strain evidence="3">CGMCC 1.15085</strain>
    </source>
</reference>
<dbReference type="InterPro" id="IPR023210">
    <property type="entry name" value="NADP_OxRdtase_dom"/>
</dbReference>
<reference evidence="3" key="2">
    <citation type="submission" date="2020-09" db="EMBL/GenBank/DDBJ databases">
        <authorList>
            <person name="Sun Q."/>
            <person name="Zhou Y."/>
        </authorList>
    </citation>
    <scope>NUCLEOTIDE SEQUENCE</scope>
    <source>
        <strain evidence="3">CGMCC 1.15085</strain>
    </source>
</reference>
<evidence type="ECO:0000313" key="4">
    <source>
        <dbReference type="Proteomes" id="UP000636793"/>
    </source>
</evidence>
<name>A0A916TFB8_9MICO</name>
<dbReference type="Proteomes" id="UP000636793">
    <property type="component" value="Unassembled WGS sequence"/>
</dbReference>
<dbReference type="EMBL" id="BMHI01000005">
    <property type="protein sequence ID" value="GGB42311.1"/>
    <property type="molecule type" value="Genomic_DNA"/>
</dbReference>
<keyword evidence="1" id="KW-0560">Oxidoreductase</keyword>
<protein>
    <submittedName>
        <fullName evidence="3">Oxidoreductase</fullName>
    </submittedName>
</protein>